<sequence length="97" mass="10217">MEFGDGNPKFSSSSEFQSTSLYTETEKGSALSDGFSGSGFEGFDRSGNALFMNIPKILKPLEVFPSVGAQPTLFQKRAAMRQGSGGADKLGNLVISG</sequence>
<dbReference type="Proteomes" id="UP000187203">
    <property type="component" value="Unassembled WGS sequence"/>
</dbReference>
<keyword evidence="3" id="KW-1185">Reference proteome</keyword>
<protein>
    <submittedName>
        <fullName evidence="2">Transcription factor ICE1 isoform 1</fullName>
    </submittedName>
</protein>
<feature type="region of interest" description="Disordered" evidence="1">
    <location>
        <begin position="1"/>
        <end position="23"/>
    </location>
</feature>
<evidence type="ECO:0000256" key="1">
    <source>
        <dbReference type="SAM" id="MobiDB-lite"/>
    </source>
</evidence>
<evidence type="ECO:0000313" key="2">
    <source>
        <dbReference type="EMBL" id="OMO59717.1"/>
    </source>
</evidence>
<dbReference type="AlphaFoldDB" id="A0A1R3GNV2"/>
<name>A0A1R3GNV2_9ROSI</name>
<evidence type="ECO:0000313" key="3">
    <source>
        <dbReference type="Proteomes" id="UP000187203"/>
    </source>
</evidence>
<proteinExistence type="predicted"/>
<reference evidence="3" key="1">
    <citation type="submission" date="2013-09" db="EMBL/GenBank/DDBJ databases">
        <title>Corchorus olitorius genome sequencing.</title>
        <authorList>
            <person name="Alam M."/>
            <person name="Haque M.S."/>
            <person name="Islam M.S."/>
            <person name="Emdad E.M."/>
            <person name="Islam M.M."/>
            <person name="Ahmed B."/>
            <person name="Halim A."/>
            <person name="Hossen Q.M.M."/>
            <person name="Hossain M.Z."/>
            <person name="Ahmed R."/>
            <person name="Khan M.M."/>
            <person name="Islam R."/>
            <person name="Rashid M.M."/>
            <person name="Khan S.A."/>
            <person name="Rahman M.S."/>
            <person name="Alam M."/>
            <person name="Yahiya A.S."/>
            <person name="Khan M.S."/>
            <person name="Azam M.S."/>
            <person name="Haque T."/>
            <person name="Lashkar M.Z.H."/>
            <person name="Akhand A.I."/>
            <person name="Morshed G."/>
            <person name="Roy S."/>
            <person name="Uddin K.S."/>
            <person name="Rabeya T."/>
            <person name="Hossain A.S."/>
            <person name="Chowdhury A."/>
            <person name="Snigdha A.R."/>
            <person name="Mortoza M.S."/>
            <person name="Matin S.A."/>
            <person name="Hoque S.M.E."/>
            <person name="Islam M.K."/>
            <person name="Roy D.K."/>
            <person name="Haider R."/>
            <person name="Moosa M.M."/>
            <person name="Elias S.M."/>
            <person name="Hasan A.M."/>
            <person name="Jahan S."/>
            <person name="Shafiuddin M."/>
            <person name="Mahmood N."/>
            <person name="Shommy N.S."/>
        </authorList>
    </citation>
    <scope>NUCLEOTIDE SEQUENCE [LARGE SCALE GENOMIC DNA]</scope>
    <source>
        <strain evidence="3">cv. O-4</strain>
    </source>
</reference>
<accession>A0A1R3GNV2</accession>
<dbReference type="EMBL" id="AWUE01022073">
    <property type="protein sequence ID" value="OMO59717.1"/>
    <property type="molecule type" value="Genomic_DNA"/>
</dbReference>
<feature type="compositionally biased region" description="Low complexity" evidence="1">
    <location>
        <begin position="11"/>
        <end position="20"/>
    </location>
</feature>
<comment type="caution">
    <text evidence="2">The sequence shown here is derived from an EMBL/GenBank/DDBJ whole genome shotgun (WGS) entry which is preliminary data.</text>
</comment>
<gene>
    <name evidence="2" type="ORF">COLO4_34104</name>
</gene>
<organism evidence="2 3">
    <name type="scientific">Corchorus olitorius</name>
    <dbReference type="NCBI Taxonomy" id="93759"/>
    <lineage>
        <taxon>Eukaryota</taxon>
        <taxon>Viridiplantae</taxon>
        <taxon>Streptophyta</taxon>
        <taxon>Embryophyta</taxon>
        <taxon>Tracheophyta</taxon>
        <taxon>Spermatophyta</taxon>
        <taxon>Magnoliopsida</taxon>
        <taxon>eudicotyledons</taxon>
        <taxon>Gunneridae</taxon>
        <taxon>Pentapetalae</taxon>
        <taxon>rosids</taxon>
        <taxon>malvids</taxon>
        <taxon>Malvales</taxon>
        <taxon>Malvaceae</taxon>
        <taxon>Grewioideae</taxon>
        <taxon>Apeibeae</taxon>
        <taxon>Corchorus</taxon>
    </lineage>
</organism>
<dbReference type="OrthoDB" id="551431at2759"/>